<keyword evidence="4" id="KW-1185">Reference proteome</keyword>
<keyword evidence="1" id="KW-0732">Signal</keyword>
<dbReference type="PANTHER" id="PTHR47495">
    <property type="entry name" value="ALDEHYDE DEHYDROGENASE"/>
    <property type="match status" value="1"/>
</dbReference>
<dbReference type="PIRSF" id="PIRSF036389">
    <property type="entry name" value="IOR_B"/>
    <property type="match status" value="1"/>
</dbReference>
<dbReference type="InterPro" id="IPR000674">
    <property type="entry name" value="Ald_Oxase/Xan_DH_a/b"/>
</dbReference>
<dbReference type="Pfam" id="PF20256">
    <property type="entry name" value="MoCoBD_2"/>
    <property type="match status" value="2"/>
</dbReference>
<dbReference type="EMBL" id="BMXF01000001">
    <property type="protein sequence ID" value="GHB61699.1"/>
    <property type="molecule type" value="Genomic_DNA"/>
</dbReference>
<sequence>MENTEKKYNRRSFLKSSALAGGGLMLTASWFAGTEAADKMEALNLPEQWNELTGYIKITPDNVIKIMSPNPEGGQGIKTSMPMIVAEELDVDWRDVVVEQADLDTKHFTRQFLGGSQAIHQGWKPLRTAGAAGRQMLIAAAANTWQVPAGEVTTQAGVLYHEKSGKSAKYGEMASAAALIEVPKEVTLKEVSDFRIIGTSKKNVDGPKIVTGQPLYGIDQRRDGMLIAMIVHPPAFGMKLKSVDGAKAKSMPGIRDIFPVKSMEDDYERQFFDTCTFPEVVAVVGNSTWEVMQARKALRVEWEPFADYTENKDIFGRKQTVTVPAGLESTPDHAAKMADRASQEATVRRRDGDPEAAFQSAAKVVESTFTAPYLAHNCMEPMNFFAHVTDEKAELIGPLQKPELTEQTLSARLGMPLEKIDIKMTRLGGGFGRRSYAHWLLEAALISQKVKAPVKLIYSREDDMTSGIYRSTYTATFRAALDQDNNLIAFHVKAGGTPESPLSANRFPAGAVDNYLAEDWSLPTNITVGSFRAPRSNFMGAVEQSFLDEVAEAAGKDPIDFRLELLEKAILAKSMDKPSSKNNDYEPDRYAGVLKLVREKSNWDQLKRERNVGVSAYFCHDTYAANIVDLEMNDGQPLVRKVWCAVDCGVVVNPDGARNMTEGAIVDGIGTALFGKLTFTRGVPDQKNFDRYRMIRMNEAPKEVEVHFVKNDIDPTGMGEPAYPPVFGALANALYKATGKRFYSQPFTMGLVG</sequence>
<dbReference type="SMART" id="SM01008">
    <property type="entry name" value="Ald_Xan_dh_C"/>
    <property type="match status" value="1"/>
</dbReference>
<dbReference type="InterPro" id="IPR052516">
    <property type="entry name" value="N-heterocyclic_Hydroxylase"/>
</dbReference>
<dbReference type="GO" id="GO:0016491">
    <property type="term" value="F:oxidoreductase activity"/>
    <property type="evidence" value="ECO:0007669"/>
    <property type="project" value="InterPro"/>
</dbReference>
<gene>
    <name evidence="3" type="ORF">GCM10007390_14510</name>
</gene>
<organism evidence="3 4">
    <name type="scientific">Persicitalea jodogahamensis</name>
    <dbReference type="NCBI Taxonomy" id="402147"/>
    <lineage>
        <taxon>Bacteria</taxon>
        <taxon>Pseudomonadati</taxon>
        <taxon>Bacteroidota</taxon>
        <taxon>Cytophagia</taxon>
        <taxon>Cytophagales</taxon>
        <taxon>Spirosomataceae</taxon>
        <taxon>Persicitalea</taxon>
    </lineage>
</organism>
<dbReference type="RefSeq" id="WP_189563652.1">
    <property type="nucleotide sequence ID" value="NZ_BMXF01000001.1"/>
</dbReference>
<dbReference type="Gene3D" id="3.30.365.10">
    <property type="entry name" value="Aldehyde oxidase/xanthine dehydrogenase, molybdopterin binding domain"/>
    <property type="match status" value="4"/>
</dbReference>
<accession>A0A8J3D7A0</accession>
<name>A0A8J3D7A0_9BACT</name>
<feature type="signal peptide" evidence="1">
    <location>
        <begin position="1"/>
        <end position="32"/>
    </location>
</feature>
<dbReference type="InterPro" id="IPR046867">
    <property type="entry name" value="AldOxase/xan_DH_MoCoBD2"/>
</dbReference>
<dbReference type="PANTHER" id="PTHR47495:SF3">
    <property type="entry name" value="BLR6219 PROTEIN"/>
    <property type="match status" value="1"/>
</dbReference>
<feature type="chain" id="PRO_5035318911" evidence="1">
    <location>
        <begin position="33"/>
        <end position="753"/>
    </location>
</feature>
<dbReference type="Pfam" id="PF02738">
    <property type="entry name" value="MoCoBD_1"/>
    <property type="match status" value="1"/>
</dbReference>
<evidence type="ECO:0000259" key="2">
    <source>
        <dbReference type="SMART" id="SM01008"/>
    </source>
</evidence>
<feature type="domain" description="Aldehyde oxidase/xanthine dehydrogenase a/b hammerhead" evidence="2">
    <location>
        <begin position="211"/>
        <end position="306"/>
    </location>
</feature>
<evidence type="ECO:0000313" key="4">
    <source>
        <dbReference type="Proteomes" id="UP000598271"/>
    </source>
</evidence>
<dbReference type="PROSITE" id="PS51318">
    <property type="entry name" value="TAT"/>
    <property type="match status" value="1"/>
</dbReference>
<reference evidence="3 4" key="1">
    <citation type="journal article" date="2014" name="Int. J. Syst. Evol. Microbiol.">
        <title>Complete genome sequence of Corynebacterium casei LMG S-19264T (=DSM 44701T), isolated from a smear-ripened cheese.</title>
        <authorList>
            <consortium name="US DOE Joint Genome Institute (JGI-PGF)"/>
            <person name="Walter F."/>
            <person name="Albersmeier A."/>
            <person name="Kalinowski J."/>
            <person name="Ruckert C."/>
        </authorList>
    </citation>
    <scope>NUCLEOTIDE SEQUENCE [LARGE SCALE GENOMIC DNA]</scope>
    <source>
        <strain evidence="3 4">KCTC 12866</strain>
    </source>
</reference>
<proteinExistence type="predicted"/>
<dbReference type="InterPro" id="IPR006311">
    <property type="entry name" value="TAT_signal"/>
</dbReference>
<dbReference type="InterPro" id="IPR037165">
    <property type="entry name" value="AldOxase/xan_DH_Mopterin-bd_sf"/>
</dbReference>
<dbReference type="AlphaFoldDB" id="A0A8J3D7A0"/>
<dbReference type="Gene3D" id="3.90.1170.50">
    <property type="entry name" value="Aldehyde oxidase/xanthine dehydrogenase, a/b hammerhead"/>
    <property type="match status" value="1"/>
</dbReference>
<dbReference type="Proteomes" id="UP000598271">
    <property type="component" value="Unassembled WGS sequence"/>
</dbReference>
<evidence type="ECO:0000313" key="3">
    <source>
        <dbReference type="EMBL" id="GHB61699.1"/>
    </source>
</evidence>
<comment type="caution">
    <text evidence="3">The sequence shown here is derived from an EMBL/GenBank/DDBJ whole genome shotgun (WGS) entry which is preliminary data.</text>
</comment>
<dbReference type="SUPFAM" id="SSF56003">
    <property type="entry name" value="Molybdenum cofactor-binding domain"/>
    <property type="match status" value="2"/>
</dbReference>
<evidence type="ECO:0000256" key="1">
    <source>
        <dbReference type="SAM" id="SignalP"/>
    </source>
</evidence>
<protein>
    <submittedName>
        <fullName evidence="3">Isoquinoline 1-oxidoreductase subunit beta</fullName>
    </submittedName>
</protein>
<dbReference type="InterPro" id="IPR008274">
    <property type="entry name" value="AldOxase/xan_DH_MoCoBD1"/>
</dbReference>
<dbReference type="InterPro" id="IPR012368">
    <property type="entry name" value="OxRdtase_Mopterin-bd_su_IorB"/>
</dbReference>